<accession>A0ACB9LI67</accession>
<organism evidence="1 2">
    <name type="scientific">Melastoma candidum</name>
    <dbReference type="NCBI Taxonomy" id="119954"/>
    <lineage>
        <taxon>Eukaryota</taxon>
        <taxon>Viridiplantae</taxon>
        <taxon>Streptophyta</taxon>
        <taxon>Embryophyta</taxon>
        <taxon>Tracheophyta</taxon>
        <taxon>Spermatophyta</taxon>
        <taxon>Magnoliopsida</taxon>
        <taxon>eudicotyledons</taxon>
        <taxon>Gunneridae</taxon>
        <taxon>Pentapetalae</taxon>
        <taxon>rosids</taxon>
        <taxon>malvids</taxon>
        <taxon>Myrtales</taxon>
        <taxon>Melastomataceae</taxon>
        <taxon>Melastomatoideae</taxon>
        <taxon>Melastomateae</taxon>
        <taxon>Melastoma</taxon>
    </lineage>
</organism>
<reference evidence="2" key="1">
    <citation type="journal article" date="2023" name="Front. Plant Sci.">
        <title>Chromosomal-level genome assembly of Melastoma candidum provides insights into trichome evolution.</title>
        <authorList>
            <person name="Zhong Y."/>
            <person name="Wu W."/>
            <person name="Sun C."/>
            <person name="Zou P."/>
            <person name="Liu Y."/>
            <person name="Dai S."/>
            <person name="Zhou R."/>
        </authorList>
    </citation>
    <scope>NUCLEOTIDE SEQUENCE [LARGE SCALE GENOMIC DNA]</scope>
</reference>
<comment type="caution">
    <text evidence="1">The sequence shown here is derived from an EMBL/GenBank/DDBJ whole genome shotgun (WGS) entry which is preliminary data.</text>
</comment>
<dbReference type="EMBL" id="CM042890">
    <property type="protein sequence ID" value="KAI4310400.1"/>
    <property type="molecule type" value="Genomic_DNA"/>
</dbReference>
<dbReference type="Proteomes" id="UP001057402">
    <property type="component" value="Chromosome 11"/>
</dbReference>
<evidence type="ECO:0000313" key="2">
    <source>
        <dbReference type="Proteomes" id="UP001057402"/>
    </source>
</evidence>
<protein>
    <submittedName>
        <fullName evidence="1">Uncharacterized protein</fullName>
    </submittedName>
</protein>
<sequence>MDYCKTLRYQFLHGSIARRAILRTVIVASVLSMFPLLQMFSGRNPGLILAPSGLDDCGPNFGNSARVMIPGMSLLPRRLLVPFWGHIDFMQCRENVNLTISVVRELIGRHLLDYGAKTLCAGEGSGTCVYALQESGFFDASGVYGHPFFSLKQKRFLYELDYENSSFDFVFSRDLEKVSVPALLVLEIERVLKPGGIGAMLVRISDSNPDNLIRSATPVSSLLKASKVVHVSFMKDYALGTPSDFTLVVFKRKFQEGSYFAQFPIPTDCPAIVNNKVFMDFIEPLYQEKPKASVPHAAYLPGFMDINPRKRLVYIDIGVGEHMNSSFTSWFPPSYPIDTNAFKVYFVDHNTSVLSSFVKKPGITFIYHPALAENKDGPSFSPDPDANPYVGNEGFDLLTWFKETVSLADFVVLEMNTRDLQLKFLSDLFISGAICSVDELFLNCADPLQGLGSGMTSCMDMFKELRRAGVYVHQWWA</sequence>
<evidence type="ECO:0000313" key="1">
    <source>
        <dbReference type="EMBL" id="KAI4310400.1"/>
    </source>
</evidence>
<keyword evidence="2" id="KW-1185">Reference proteome</keyword>
<gene>
    <name evidence="1" type="ORF">MLD38_035380</name>
</gene>
<proteinExistence type="predicted"/>
<name>A0ACB9LI67_9MYRT</name>